<keyword evidence="4 8" id="KW-0560">Oxidoreductase</keyword>
<dbReference type="SUPFAM" id="SSF48264">
    <property type="entry name" value="Cytochrome P450"/>
    <property type="match status" value="1"/>
</dbReference>
<dbReference type="AlphaFoldDB" id="A0A7S3JRS1"/>
<dbReference type="Gene3D" id="1.10.630.10">
    <property type="entry name" value="Cytochrome P450"/>
    <property type="match status" value="1"/>
</dbReference>
<evidence type="ECO:0000313" key="10">
    <source>
        <dbReference type="EMBL" id="CAE0360813.1"/>
    </source>
</evidence>
<evidence type="ECO:0000256" key="8">
    <source>
        <dbReference type="RuleBase" id="RU000461"/>
    </source>
</evidence>
<dbReference type="EMBL" id="HBIJ01002223">
    <property type="protein sequence ID" value="CAE0360813.1"/>
    <property type="molecule type" value="Transcribed_RNA"/>
</dbReference>
<dbReference type="InterPro" id="IPR036396">
    <property type="entry name" value="Cyt_P450_sf"/>
</dbReference>
<feature type="chain" id="PRO_5030582380" description="Cytochrome P450" evidence="9">
    <location>
        <begin position="17"/>
        <end position="605"/>
    </location>
</feature>
<evidence type="ECO:0000256" key="1">
    <source>
        <dbReference type="ARBA" id="ARBA00010617"/>
    </source>
</evidence>
<gene>
    <name evidence="10" type="ORF">ALAG00032_LOCUS1544</name>
</gene>
<keyword evidence="5 7" id="KW-0408">Iron</keyword>
<proteinExistence type="inferred from homology"/>
<sequence>MDAFVLALGLVCTSRAFQPLVFPKGRNIIPVLAAEQERTALYDVAGPADVKGEGLPWWWDLVWSLPFTKAGEPGSALKLGDSMRIFKANIEQIYGDAPSPDGAPLAEGDISGLADGTLYLGLHEYARRFGPVYKLCFGPKSFIVISDHSCARHVLRDNSKGYDKGVLAEILEDIMGKGLIPADPETWKVRRRAIVPAFHKRWLERMVLMFAEKTEALCTQLLEEQQPSKHAIDMEERLGSLALDIIGSAVFNYEFESVKSASPVVAAAIDTLREAEHRSVTPAPYWKLPLASVLVPRQVRFQQNMALLNGELKKCINAALEDRDEAEIEQLEQRDYSTMENPSLLRFLVDARGEDTSSQQLRDDLITMLIAGHETTASALTWCLFELAQPQQAAFLADLREEIDQACPQRSAPNTLEQITQLELTRLCVAESLRLYPQPPLLIRRALDDDFLPDILLQDTDGNKHTQHTKIPRASDMFINIYSLHRSPRYWENPDTFDPLRFKRKFSNPDIPDWAGFDPNKWLGSSLYPNEIAADFAFLPFGGGSRKCVGDAFATFEATVALAAFVQRFDFDFASPTDSPDKVGTKTGATIHTANGLWMTVTPRK</sequence>
<keyword evidence="2 7" id="KW-0349">Heme</keyword>
<dbReference type="InterPro" id="IPR050196">
    <property type="entry name" value="Cytochrome_P450_Monoox"/>
</dbReference>
<feature type="binding site" description="axial binding residue" evidence="7">
    <location>
        <position position="548"/>
    </location>
    <ligand>
        <name>heme</name>
        <dbReference type="ChEBI" id="CHEBI:30413"/>
    </ligand>
    <ligandPart>
        <name>Fe</name>
        <dbReference type="ChEBI" id="CHEBI:18248"/>
    </ligandPart>
</feature>
<protein>
    <recommendedName>
        <fullName evidence="11">Cytochrome P450</fullName>
    </recommendedName>
</protein>
<accession>A0A7S3JRS1</accession>
<comment type="similarity">
    <text evidence="1 8">Belongs to the cytochrome P450 family.</text>
</comment>
<evidence type="ECO:0008006" key="11">
    <source>
        <dbReference type="Google" id="ProtNLM"/>
    </source>
</evidence>
<dbReference type="InterPro" id="IPR002401">
    <property type="entry name" value="Cyt_P450_E_grp-I"/>
</dbReference>
<feature type="signal peptide" evidence="9">
    <location>
        <begin position="1"/>
        <end position="16"/>
    </location>
</feature>
<evidence type="ECO:0000256" key="4">
    <source>
        <dbReference type="ARBA" id="ARBA00023002"/>
    </source>
</evidence>
<dbReference type="GO" id="GO:0016705">
    <property type="term" value="F:oxidoreductase activity, acting on paired donors, with incorporation or reduction of molecular oxygen"/>
    <property type="evidence" value="ECO:0007669"/>
    <property type="project" value="InterPro"/>
</dbReference>
<dbReference type="GO" id="GO:0005506">
    <property type="term" value="F:iron ion binding"/>
    <property type="evidence" value="ECO:0007669"/>
    <property type="project" value="InterPro"/>
</dbReference>
<dbReference type="Pfam" id="PF00067">
    <property type="entry name" value="p450"/>
    <property type="match status" value="1"/>
</dbReference>
<dbReference type="PANTHER" id="PTHR24291:SF50">
    <property type="entry name" value="BIFUNCTIONAL ALBAFLAVENONE MONOOXYGENASE_TERPENE SYNTHASE"/>
    <property type="match status" value="1"/>
</dbReference>
<evidence type="ECO:0000256" key="6">
    <source>
        <dbReference type="ARBA" id="ARBA00023033"/>
    </source>
</evidence>
<dbReference type="PRINTS" id="PR00463">
    <property type="entry name" value="EP450I"/>
</dbReference>
<dbReference type="GO" id="GO:0020037">
    <property type="term" value="F:heme binding"/>
    <property type="evidence" value="ECO:0007669"/>
    <property type="project" value="InterPro"/>
</dbReference>
<keyword evidence="6 8" id="KW-0503">Monooxygenase</keyword>
<keyword evidence="9" id="KW-0732">Signal</keyword>
<reference evidence="10" key="1">
    <citation type="submission" date="2021-01" db="EMBL/GenBank/DDBJ databases">
        <authorList>
            <person name="Corre E."/>
            <person name="Pelletier E."/>
            <person name="Niang G."/>
            <person name="Scheremetjew M."/>
            <person name="Finn R."/>
            <person name="Kale V."/>
            <person name="Holt S."/>
            <person name="Cochrane G."/>
            <person name="Meng A."/>
            <person name="Brown T."/>
            <person name="Cohen L."/>
        </authorList>
    </citation>
    <scope>NUCLEOTIDE SEQUENCE</scope>
    <source>
        <strain evidence="10">CCMP1510</strain>
    </source>
</reference>
<comment type="cofactor">
    <cofactor evidence="7">
        <name>heme</name>
        <dbReference type="ChEBI" id="CHEBI:30413"/>
    </cofactor>
</comment>
<dbReference type="InterPro" id="IPR017972">
    <property type="entry name" value="Cyt_P450_CS"/>
</dbReference>
<organism evidence="10">
    <name type="scientific">Aureoumbra lagunensis</name>
    <dbReference type="NCBI Taxonomy" id="44058"/>
    <lineage>
        <taxon>Eukaryota</taxon>
        <taxon>Sar</taxon>
        <taxon>Stramenopiles</taxon>
        <taxon>Ochrophyta</taxon>
        <taxon>Pelagophyceae</taxon>
        <taxon>Pelagomonadales</taxon>
        <taxon>Aureoumbra</taxon>
    </lineage>
</organism>
<evidence type="ECO:0000256" key="2">
    <source>
        <dbReference type="ARBA" id="ARBA00022617"/>
    </source>
</evidence>
<evidence type="ECO:0000256" key="5">
    <source>
        <dbReference type="ARBA" id="ARBA00023004"/>
    </source>
</evidence>
<keyword evidence="3 7" id="KW-0479">Metal-binding</keyword>
<evidence type="ECO:0000256" key="3">
    <source>
        <dbReference type="ARBA" id="ARBA00022723"/>
    </source>
</evidence>
<dbReference type="PANTHER" id="PTHR24291">
    <property type="entry name" value="CYTOCHROME P450 FAMILY 4"/>
    <property type="match status" value="1"/>
</dbReference>
<evidence type="ECO:0000256" key="9">
    <source>
        <dbReference type="SAM" id="SignalP"/>
    </source>
</evidence>
<dbReference type="GO" id="GO:0004497">
    <property type="term" value="F:monooxygenase activity"/>
    <property type="evidence" value="ECO:0007669"/>
    <property type="project" value="UniProtKB-KW"/>
</dbReference>
<evidence type="ECO:0000256" key="7">
    <source>
        <dbReference type="PIRSR" id="PIRSR602401-1"/>
    </source>
</evidence>
<dbReference type="PRINTS" id="PR00385">
    <property type="entry name" value="P450"/>
</dbReference>
<dbReference type="PROSITE" id="PS00086">
    <property type="entry name" value="CYTOCHROME_P450"/>
    <property type="match status" value="1"/>
</dbReference>
<name>A0A7S3JRS1_9STRA</name>
<dbReference type="InterPro" id="IPR001128">
    <property type="entry name" value="Cyt_P450"/>
</dbReference>